<protein>
    <submittedName>
        <fullName evidence="4">Serine hydrolase-like protein isoform X2</fullName>
    </submittedName>
</protein>
<dbReference type="OrthoDB" id="6431331at2759"/>
<dbReference type="PRINTS" id="PR00111">
    <property type="entry name" value="ABHYDROLASE"/>
</dbReference>
<dbReference type="InterPro" id="IPR029058">
    <property type="entry name" value="AB_hydrolase_fold"/>
</dbReference>
<proteinExistence type="inferred from homology"/>
<feature type="domain" description="AB hydrolase-1" evidence="3">
    <location>
        <begin position="31"/>
        <end position="147"/>
    </location>
</feature>
<dbReference type="SUPFAM" id="SSF53474">
    <property type="entry name" value="alpha/beta-Hydrolases"/>
    <property type="match status" value="1"/>
</dbReference>
<dbReference type="InterPro" id="IPR050266">
    <property type="entry name" value="AB_hydrolase_sf"/>
</dbReference>
<reference evidence="4" key="1">
    <citation type="submission" date="2025-08" db="UniProtKB">
        <authorList>
            <consortium name="RefSeq"/>
        </authorList>
    </citation>
    <scope>IDENTIFICATION</scope>
    <source>
        <tissue evidence="4">Whole insect</tissue>
    </source>
</reference>
<sequence>MTTNVKKIGEISIPVPWGQLAAKTWGEEKDPLILCFHGIMDNAGSFNRLIAQLPSTFYYVCIDLPGHGRSSSFPPHLPLHTLNFLLVYKHVTRYFKRKFVIMGHSYGGQLGFLYAQMYPECVEKLILLDTVTMYPIKSKDCMDFLDERIDSHLKICNKLNNKEAPVYTWEEALEKVQKGRNYSEIKRESAEALIERALEPQGELYKFTLDQRIKNFVNPLRDHRLAMEGMKVNPVKCPILMVLGNQNGFQLKVMEPVIKFLKKWKNVEFHMVEGNHDVHNDYPDRVSPFVIKFLLLPKGKL</sequence>
<organism evidence="4">
    <name type="scientific">Diabrotica virgifera virgifera</name>
    <name type="common">western corn rootworm</name>
    <dbReference type="NCBI Taxonomy" id="50390"/>
    <lineage>
        <taxon>Eukaryota</taxon>
        <taxon>Metazoa</taxon>
        <taxon>Ecdysozoa</taxon>
        <taxon>Arthropoda</taxon>
        <taxon>Hexapoda</taxon>
        <taxon>Insecta</taxon>
        <taxon>Pterygota</taxon>
        <taxon>Neoptera</taxon>
        <taxon>Endopterygota</taxon>
        <taxon>Coleoptera</taxon>
        <taxon>Polyphaga</taxon>
        <taxon>Cucujiformia</taxon>
        <taxon>Chrysomeloidea</taxon>
        <taxon>Chrysomelidae</taxon>
        <taxon>Galerucinae</taxon>
        <taxon>Diabroticina</taxon>
        <taxon>Diabroticites</taxon>
        <taxon>Diabrotica</taxon>
    </lineage>
</organism>
<dbReference type="AlphaFoldDB" id="A0A6P7GUZ2"/>
<dbReference type="Pfam" id="PF00561">
    <property type="entry name" value="Abhydrolase_1"/>
    <property type="match status" value="1"/>
</dbReference>
<evidence type="ECO:0000256" key="1">
    <source>
        <dbReference type="ARBA" id="ARBA00008645"/>
    </source>
</evidence>
<dbReference type="RefSeq" id="XP_028149233.1">
    <property type="nucleotide sequence ID" value="XM_028293432.1"/>
</dbReference>
<dbReference type="GO" id="GO:0016020">
    <property type="term" value="C:membrane"/>
    <property type="evidence" value="ECO:0007669"/>
    <property type="project" value="TreeGrafter"/>
</dbReference>
<comment type="similarity">
    <text evidence="1">Belongs to the AB hydrolase superfamily.</text>
</comment>
<evidence type="ECO:0000313" key="4">
    <source>
        <dbReference type="RefSeq" id="XP_028149233.1"/>
    </source>
</evidence>
<evidence type="ECO:0000259" key="3">
    <source>
        <dbReference type="Pfam" id="PF00561"/>
    </source>
</evidence>
<evidence type="ECO:0000256" key="2">
    <source>
        <dbReference type="ARBA" id="ARBA00022801"/>
    </source>
</evidence>
<dbReference type="GO" id="GO:0016787">
    <property type="term" value="F:hydrolase activity"/>
    <property type="evidence" value="ECO:0007669"/>
    <property type="project" value="UniProtKB-KW"/>
</dbReference>
<dbReference type="Gene3D" id="3.40.50.1820">
    <property type="entry name" value="alpha/beta hydrolase"/>
    <property type="match status" value="1"/>
</dbReference>
<gene>
    <name evidence="4" type="primary">LOC114342601</name>
</gene>
<dbReference type="PANTHER" id="PTHR43798">
    <property type="entry name" value="MONOACYLGLYCEROL LIPASE"/>
    <property type="match status" value="1"/>
</dbReference>
<dbReference type="PANTHER" id="PTHR43798:SF14">
    <property type="entry name" value="SERINE HYDROLASE-LIKE PROTEIN DDB_G0286239"/>
    <property type="match status" value="1"/>
</dbReference>
<keyword evidence="2" id="KW-0378">Hydrolase</keyword>
<accession>A0A6P7GUZ2</accession>
<dbReference type="InterPro" id="IPR000073">
    <property type="entry name" value="AB_hydrolase_1"/>
</dbReference>
<name>A0A6P7GUZ2_DIAVI</name>